<evidence type="ECO:0000256" key="2">
    <source>
        <dbReference type="ARBA" id="ARBA00006418"/>
    </source>
</evidence>
<feature type="transmembrane region" description="Helical" evidence="12">
    <location>
        <begin position="173"/>
        <end position="198"/>
    </location>
</feature>
<evidence type="ECO:0000256" key="7">
    <source>
        <dbReference type="ARBA" id="ARBA00022729"/>
    </source>
</evidence>
<dbReference type="Gene3D" id="1.20.140.150">
    <property type="match status" value="1"/>
</dbReference>
<evidence type="ECO:0000256" key="8">
    <source>
        <dbReference type="ARBA" id="ARBA00022989"/>
    </source>
</evidence>
<dbReference type="PANTHER" id="PTHR32012">
    <property type="entry name" value="TRANSMEMBRANE PROTEIN 182-RELATED"/>
    <property type="match status" value="1"/>
</dbReference>
<dbReference type="PANTHER" id="PTHR32012:SF0">
    <property type="entry name" value="TRANSMEMBRANE PROTEIN 182"/>
    <property type="match status" value="1"/>
</dbReference>
<evidence type="ECO:0000256" key="3">
    <source>
        <dbReference type="ARBA" id="ARBA00014600"/>
    </source>
</evidence>
<keyword evidence="8 12" id="KW-1133">Transmembrane helix</keyword>
<name>A0A401SL53_CHIPU</name>
<feature type="transmembrane region" description="Helical" evidence="12">
    <location>
        <begin position="253"/>
        <end position="274"/>
    </location>
</feature>
<dbReference type="EMBL" id="BEZZ01000342">
    <property type="protein sequence ID" value="GCC31109.1"/>
    <property type="molecule type" value="Genomic_DNA"/>
</dbReference>
<evidence type="ECO:0000256" key="5">
    <source>
        <dbReference type="ARBA" id="ARBA00022541"/>
    </source>
</evidence>
<dbReference type="GO" id="GO:0007517">
    <property type="term" value="P:muscle organ development"/>
    <property type="evidence" value="ECO:0007669"/>
    <property type="project" value="UniProtKB-KW"/>
</dbReference>
<evidence type="ECO:0000256" key="12">
    <source>
        <dbReference type="SAM" id="Phobius"/>
    </source>
</evidence>
<evidence type="ECO:0000256" key="9">
    <source>
        <dbReference type="ARBA" id="ARBA00023136"/>
    </source>
</evidence>
<dbReference type="InterPro" id="IPR026763">
    <property type="entry name" value="TMEM182"/>
</dbReference>
<comment type="similarity">
    <text evidence="2">Belongs to the TMEM182 family.</text>
</comment>
<dbReference type="InterPro" id="IPR004031">
    <property type="entry name" value="PMP22/EMP/MP20/Claudin"/>
</dbReference>
<proteinExistence type="inferred from homology"/>
<dbReference type="OrthoDB" id="9942154at2759"/>
<gene>
    <name evidence="13" type="ORF">chiPu_0009565</name>
</gene>
<evidence type="ECO:0000313" key="14">
    <source>
        <dbReference type="Proteomes" id="UP000287033"/>
    </source>
</evidence>
<keyword evidence="6 12" id="KW-0812">Transmembrane</keyword>
<dbReference type="Pfam" id="PF13903">
    <property type="entry name" value="Claudin_2"/>
    <property type="match status" value="1"/>
</dbReference>
<dbReference type="STRING" id="137246.A0A401SL53"/>
<accession>A0A401SL53</accession>
<evidence type="ECO:0000256" key="11">
    <source>
        <dbReference type="SAM" id="MobiDB-lite"/>
    </source>
</evidence>
<evidence type="ECO:0000256" key="6">
    <source>
        <dbReference type="ARBA" id="ARBA00022692"/>
    </source>
</evidence>
<organism evidence="13 14">
    <name type="scientific">Chiloscyllium punctatum</name>
    <name type="common">Brownbanded bambooshark</name>
    <name type="synonym">Hemiscyllium punctatum</name>
    <dbReference type="NCBI Taxonomy" id="137246"/>
    <lineage>
        <taxon>Eukaryota</taxon>
        <taxon>Metazoa</taxon>
        <taxon>Chordata</taxon>
        <taxon>Craniata</taxon>
        <taxon>Vertebrata</taxon>
        <taxon>Chondrichthyes</taxon>
        <taxon>Elasmobranchii</taxon>
        <taxon>Galeomorphii</taxon>
        <taxon>Galeoidea</taxon>
        <taxon>Orectolobiformes</taxon>
        <taxon>Hemiscylliidae</taxon>
        <taxon>Chiloscyllium</taxon>
    </lineage>
</organism>
<feature type="transmembrane region" description="Helical" evidence="12">
    <location>
        <begin position="12"/>
        <end position="32"/>
    </location>
</feature>
<evidence type="ECO:0000256" key="4">
    <source>
        <dbReference type="ARBA" id="ARBA00022475"/>
    </source>
</evidence>
<evidence type="ECO:0000256" key="10">
    <source>
        <dbReference type="ARBA" id="ARBA00023180"/>
    </source>
</evidence>
<dbReference type="GO" id="GO:0005886">
    <property type="term" value="C:plasma membrane"/>
    <property type="evidence" value="ECO:0007669"/>
    <property type="project" value="UniProtKB-SubCell"/>
</dbReference>
<evidence type="ECO:0000256" key="1">
    <source>
        <dbReference type="ARBA" id="ARBA00004651"/>
    </source>
</evidence>
<sequence length="294" mass="33300">MNNLRVRLNCARLFAAGGLFLFFVTSCTNYWLHAVIYPSLNTSELEQPSNSTGTNQQNTSGERNSVGSNGNYFNGNSNRANQPIALKSSSTSRRRFNKHRILAVKQPTLVYYHEGFFWKCWFTDQWTEDIILKFIFINQPPSKCCVHAYSSPFPSTNGETSIEFDSALVYRQWWSAFMFLAVILITIGSIVIIFKIFWHNHEKNKIVGGVMFLCGGLYIASVVMYVCWISAVYQMVNQDVTFLNVDETVVTYGWSFMAAPVGILLSLISGLLFCNISGPASNKQDINVNSNFDW</sequence>
<comment type="subcellular location">
    <subcellularLocation>
        <location evidence="1">Cell membrane</location>
        <topology evidence="1">Multi-pass membrane protein</topology>
    </subcellularLocation>
</comment>
<feature type="compositionally biased region" description="Low complexity" evidence="11">
    <location>
        <begin position="64"/>
        <end position="81"/>
    </location>
</feature>
<dbReference type="Proteomes" id="UP000287033">
    <property type="component" value="Unassembled WGS sequence"/>
</dbReference>
<keyword evidence="9 12" id="KW-0472">Membrane</keyword>
<reference evidence="13 14" key="1">
    <citation type="journal article" date="2018" name="Nat. Ecol. Evol.">
        <title>Shark genomes provide insights into elasmobranch evolution and the origin of vertebrates.</title>
        <authorList>
            <person name="Hara Y"/>
            <person name="Yamaguchi K"/>
            <person name="Onimaru K"/>
            <person name="Kadota M"/>
            <person name="Koyanagi M"/>
            <person name="Keeley SD"/>
            <person name="Tatsumi K"/>
            <person name="Tanaka K"/>
            <person name="Motone F"/>
            <person name="Kageyama Y"/>
            <person name="Nozu R"/>
            <person name="Adachi N"/>
            <person name="Nishimura O"/>
            <person name="Nakagawa R"/>
            <person name="Tanegashima C"/>
            <person name="Kiyatake I"/>
            <person name="Matsumoto R"/>
            <person name="Murakumo K"/>
            <person name="Nishida K"/>
            <person name="Terakita A"/>
            <person name="Kuratani S"/>
            <person name="Sato K"/>
            <person name="Hyodo S Kuraku.S."/>
        </authorList>
    </citation>
    <scope>NUCLEOTIDE SEQUENCE [LARGE SCALE GENOMIC DNA]</scope>
</reference>
<dbReference type="AlphaFoldDB" id="A0A401SL53"/>
<evidence type="ECO:0000313" key="13">
    <source>
        <dbReference type="EMBL" id="GCC31109.1"/>
    </source>
</evidence>
<keyword evidence="7" id="KW-0732">Signal</keyword>
<keyword evidence="5" id="KW-0517">Myogenesis</keyword>
<feature type="region of interest" description="Disordered" evidence="11">
    <location>
        <begin position="44"/>
        <end position="84"/>
    </location>
</feature>
<feature type="compositionally biased region" description="Polar residues" evidence="11">
    <location>
        <begin position="44"/>
        <end position="63"/>
    </location>
</feature>
<feature type="transmembrane region" description="Helical" evidence="12">
    <location>
        <begin position="210"/>
        <end position="233"/>
    </location>
</feature>
<protein>
    <recommendedName>
        <fullName evidence="3">Transmembrane protein 182</fullName>
    </recommendedName>
</protein>
<keyword evidence="10" id="KW-0325">Glycoprotein</keyword>
<dbReference type="PROSITE" id="PS51257">
    <property type="entry name" value="PROKAR_LIPOPROTEIN"/>
    <property type="match status" value="1"/>
</dbReference>
<comment type="caution">
    <text evidence="13">The sequence shown here is derived from an EMBL/GenBank/DDBJ whole genome shotgun (WGS) entry which is preliminary data.</text>
</comment>
<dbReference type="OMA" id="TNYWLHA"/>
<keyword evidence="14" id="KW-1185">Reference proteome</keyword>
<keyword evidence="4" id="KW-1003">Cell membrane</keyword>